<dbReference type="Pfam" id="PF08327">
    <property type="entry name" value="AHSA1"/>
    <property type="match status" value="1"/>
</dbReference>
<dbReference type="Gene3D" id="3.30.530.20">
    <property type="match status" value="1"/>
</dbReference>
<gene>
    <name evidence="3" type="ORF">MNBD_BACTEROID07-1313</name>
</gene>
<dbReference type="InterPro" id="IPR023393">
    <property type="entry name" value="START-like_dom_sf"/>
</dbReference>
<organism evidence="3">
    <name type="scientific">hydrothermal vent metagenome</name>
    <dbReference type="NCBI Taxonomy" id="652676"/>
    <lineage>
        <taxon>unclassified sequences</taxon>
        <taxon>metagenomes</taxon>
        <taxon>ecological metagenomes</taxon>
    </lineage>
</organism>
<reference evidence="3" key="1">
    <citation type="submission" date="2018-06" db="EMBL/GenBank/DDBJ databases">
        <authorList>
            <person name="Zhirakovskaya E."/>
        </authorList>
    </citation>
    <scope>NUCLEOTIDE SEQUENCE</scope>
</reference>
<comment type="similarity">
    <text evidence="1">Belongs to the AHA1 family.</text>
</comment>
<name>A0A3B0UQF8_9ZZZZ</name>
<sequence>MKEYKQYISVSAEPEDVYACLTNPFTIELWSDMPAKLEAKEGTEFEMFEGDITGKILELEPNKKVVQQWYFGEQEDPSIVTFKIHPDKGRVSLEMRHTNIPDEAYDEIAEGWRKYFLGRIKEFLEI</sequence>
<dbReference type="EMBL" id="UOET01000111">
    <property type="protein sequence ID" value="VAW27437.1"/>
    <property type="molecule type" value="Genomic_DNA"/>
</dbReference>
<dbReference type="InterPro" id="IPR013538">
    <property type="entry name" value="ASHA1/2-like_C"/>
</dbReference>
<evidence type="ECO:0000313" key="3">
    <source>
        <dbReference type="EMBL" id="VAW27437.1"/>
    </source>
</evidence>
<accession>A0A3B0UQF8</accession>
<evidence type="ECO:0000256" key="1">
    <source>
        <dbReference type="ARBA" id="ARBA00006817"/>
    </source>
</evidence>
<dbReference type="SUPFAM" id="SSF55961">
    <property type="entry name" value="Bet v1-like"/>
    <property type="match status" value="1"/>
</dbReference>
<proteinExistence type="inferred from homology"/>
<feature type="domain" description="Activator of Hsp90 ATPase homologue 1/2-like C-terminal" evidence="2">
    <location>
        <begin position="12"/>
        <end position="125"/>
    </location>
</feature>
<dbReference type="AlphaFoldDB" id="A0A3B0UQF8"/>
<protein>
    <recommendedName>
        <fullName evidence="2">Activator of Hsp90 ATPase homologue 1/2-like C-terminal domain-containing protein</fullName>
    </recommendedName>
</protein>
<evidence type="ECO:0000259" key="2">
    <source>
        <dbReference type="Pfam" id="PF08327"/>
    </source>
</evidence>